<sequence length="135" mass="16175">MEIYWRDHFICPSEADYKTMIRKKTGGLFTLVVRLMQLFSSYKEDFSTLITNLGLYFQIRDDYCNLCLSEVNILRQRPKEIEVKRHCVQLLEKFGSFEYTRRALEEWDAKTRIEIERLGGNPLLKKILDSLKNWN</sequence>
<comment type="caution">
    <text evidence="3">The sequence shown here is derived from an EMBL/GenBank/DDBJ whole genome shotgun (WGS) entry which is preliminary data.</text>
</comment>
<evidence type="ECO:0000256" key="2">
    <source>
        <dbReference type="ARBA" id="ARBA00022842"/>
    </source>
</evidence>
<dbReference type="AlphaFoldDB" id="A0A3L8DFR9"/>
<dbReference type="GO" id="GO:0004659">
    <property type="term" value="F:prenyltransferase activity"/>
    <property type="evidence" value="ECO:0007669"/>
    <property type="project" value="InterPro"/>
</dbReference>
<dbReference type="SUPFAM" id="SSF48576">
    <property type="entry name" value="Terpenoid synthases"/>
    <property type="match status" value="1"/>
</dbReference>
<dbReference type="GO" id="GO:0046872">
    <property type="term" value="F:metal ion binding"/>
    <property type="evidence" value="ECO:0007669"/>
    <property type="project" value="UniProtKB-KW"/>
</dbReference>
<gene>
    <name evidence="3" type="ORF">DMN91_009499</name>
</gene>
<accession>A0A3L8DFR9</accession>
<keyword evidence="2" id="KW-0460">Magnesium</keyword>
<dbReference type="InterPro" id="IPR000092">
    <property type="entry name" value="Polyprenyl_synt"/>
</dbReference>
<dbReference type="PANTHER" id="PTHR12001">
    <property type="entry name" value="GERANYLGERANYL PYROPHOSPHATE SYNTHASE"/>
    <property type="match status" value="1"/>
</dbReference>
<dbReference type="Gene3D" id="1.10.600.10">
    <property type="entry name" value="Farnesyl Diphosphate Synthase"/>
    <property type="match status" value="1"/>
</dbReference>
<dbReference type="Proteomes" id="UP000279307">
    <property type="component" value="Chromosome 9"/>
</dbReference>
<evidence type="ECO:0000313" key="3">
    <source>
        <dbReference type="EMBL" id="RLU19141.1"/>
    </source>
</evidence>
<evidence type="ECO:0000256" key="1">
    <source>
        <dbReference type="ARBA" id="ARBA00022723"/>
    </source>
</evidence>
<proteinExistence type="predicted"/>
<keyword evidence="1" id="KW-0479">Metal-binding</keyword>
<dbReference type="InterPro" id="IPR008949">
    <property type="entry name" value="Isoprenoid_synthase_dom_sf"/>
</dbReference>
<protein>
    <recommendedName>
        <fullName evidence="5">Geranylgeranyl pyrophosphate synthase</fullName>
    </recommendedName>
</protein>
<dbReference type="GO" id="GO:0042811">
    <property type="term" value="P:pheromone biosynthetic process"/>
    <property type="evidence" value="ECO:0007669"/>
    <property type="project" value="UniProtKB-ARBA"/>
</dbReference>
<reference evidence="3 4" key="1">
    <citation type="journal article" date="2018" name="Genome Res.">
        <title>The genomic architecture and molecular evolution of ant odorant receptors.</title>
        <authorList>
            <person name="McKenzie S.K."/>
            <person name="Kronauer D.J.C."/>
        </authorList>
    </citation>
    <scope>NUCLEOTIDE SEQUENCE [LARGE SCALE GENOMIC DNA]</scope>
    <source>
        <strain evidence="3">Clonal line C1</strain>
    </source>
</reference>
<dbReference type="Pfam" id="PF00348">
    <property type="entry name" value="polyprenyl_synt"/>
    <property type="match status" value="1"/>
</dbReference>
<dbReference type="EMBL" id="QOIP01000009">
    <property type="protein sequence ID" value="RLU19141.1"/>
    <property type="molecule type" value="Genomic_DNA"/>
</dbReference>
<dbReference type="PANTHER" id="PTHR12001:SF44">
    <property type="entry name" value="GERANYLGERANYL PYROPHOSPHATE SYNTHASE"/>
    <property type="match status" value="1"/>
</dbReference>
<organism evidence="3 4">
    <name type="scientific">Ooceraea biroi</name>
    <name type="common">Clonal raider ant</name>
    <name type="synonym">Cerapachys biroi</name>
    <dbReference type="NCBI Taxonomy" id="2015173"/>
    <lineage>
        <taxon>Eukaryota</taxon>
        <taxon>Metazoa</taxon>
        <taxon>Ecdysozoa</taxon>
        <taxon>Arthropoda</taxon>
        <taxon>Hexapoda</taxon>
        <taxon>Insecta</taxon>
        <taxon>Pterygota</taxon>
        <taxon>Neoptera</taxon>
        <taxon>Endopterygota</taxon>
        <taxon>Hymenoptera</taxon>
        <taxon>Apocrita</taxon>
        <taxon>Aculeata</taxon>
        <taxon>Formicoidea</taxon>
        <taxon>Formicidae</taxon>
        <taxon>Dorylinae</taxon>
        <taxon>Ooceraea</taxon>
    </lineage>
</organism>
<dbReference type="OrthoDB" id="6921389at2759"/>
<dbReference type="InterPro" id="IPR033749">
    <property type="entry name" value="Polyprenyl_synt_CS"/>
</dbReference>
<dbReference type="GO" id="GO:0008299">
    <property type="term" value="P:isoprenoid biosynthetic process"/>
    <property type="evidence" value="ECO:0007669"/>
    <property type="project" value="InterPro"/>
</dbReference>
<evidence type="ECO:0000313" key="4">
    <source>
        <dbReference type="Proteomes" id="UP000279307"/>
    </source>
</evidence>
<dbReference type="PROSITE" id="PS00444">
    <property type="entry name" value="POLYPRENYL_SYNTHASE_2"/>
    <property type="match status" value="1"/>
</dbReference>
<name>A0A3L8DFR9_OOCBI</name>
<evidence type="ECO:0008006" key="5">
    <source>
        <dbReference type="Google" id="ProtNLM"/>
    </source>
</evidence>